<feature type="non-terminal residue" evidence="2">
    <location>
        <position position="1"/>
    </location>
</feature>
<dbReference type="EMBL" id="JBEHCU010006305">
    <property type="protein sequence ID" value="KAL1397436.1"/>
    <property type="molecule type" value="Genomic_DNA"/>
</dbReference>
<comment type="caution">
    <text evidence="2">The sequence shown here is derived from an EMBL/GenBank/DDBJ whole genome shotgun (WGS) entry which is preliminary data.</text>
</comment>
<keyword evidence="3" id="KW-1185">Reference proteome</keyword>
<evidence type="ECO:0000313" key="3">
    <source>
        <dbReference type="Proteomes" id="UP001562425"/>
    </source>
</evidence>
<organism evidence="2 3">
    <name type="scientific">Culex pipiens pipiens</name>
    <name type="common">Northern house mosquito</name>
    <dbReference type="NCBI Taxonomy" id="38569"/>
    <lineage>
        <taxon>Eukaryota</taxon>
        <taxon>Metazoa</taxon>
        <taxon>Ecdysozoa</taxon>
        <taxon>Arthropoda</taxon>
        <taxon>Hexapoda</taxon>
        <taxon>Insecta</taxon>
        <taxon>Pterygota</taxon>
        <taxon>Neoptera</taxon>
        <taxon>Endopterygota</taxon>
        <taxon>Diptera</taxon>
        <taxon>Nematocera</taxon>
        <taxon>Culicoidea</taxon>
        <taxon>Culicidae</taxon>
        <taxon>Culicinae</taxon>
        <taxon>Culicini</taxon>
        <taxon>Culex</taxon>
        <taxon>Culex</taxon>
    </lineage>
</organism>
<dbReference type="EMBL" id="JBEHCU010012621">
    <property type="protein sequence ID" value="KAL1375294.1"/>
    <property type="molecule type" value="Genomic_DNA"/>
</dbReference>
<protein>
    <submittedName>
        <fullName evidence="2">Uncharacterized protein</fullName>
    </submittedName>
</protein>
<accession>A0ABD1DCN3</accession>
<evidence type="ECO:0000313" key="2">
    <source>
        <dbReference type="EMBL" id="KAL1397436.1"/>
    </source>
</evidence>
<dbReference type="Proteomes" id="UP001562425">
    <property type="component" value="Unassembled WGS sequence"/>
</dbReference>
<dbReference type="AlphaFoldDB" id="A0ABD1DCN3"/>
<sequence length="36" mass="4224">PLARRCTSRQKRQYPEVLRQDIYLCFLPVELGEAAC</sequence>
<evidence type="ECO:0000313" key="1">
    <source>
        <dbReference type="EMBL" id="KAL1375294.1"/>
    </source>
</evidence>
<name>A0ABD1DCN3_CULPP</name>
<reference evidence="2 3" key="1">
    <citation type="submission" date="2024-05" db="EMBL/GenBank/DDBJ databases">
        <title>Culex pipiens pipiens assembly and annotation.</title>
        <authorList>
            <person name="Alout H."/>
            <person name="Durand T."/>
        </authorList>
    </citation>
    <scope>NUCLEOTIDE SEQUENCE [LARGE SCALE GENOMIC DNA]</scope>
    <source>
        <strain evidence="2">HA-2024</strain>
        <tissue evidence="2">Whole body</tissue>
    </source>
</reference>
<gene>
    <name evidence="2" type="ORF">pipiens_009765</name>
    <name evidence="1" type="ORF">pipiens_017573</name>
</gene>
<proteinExistence type="predicted"/>